<dbReference type="PANTHER" id="PTHR24320:SF272">
    <property type="entry name" value="NAD(P)-BINDING ROSSMANN-FOLD SUPERFAMILY PROTEIN"/>
    <property type="match status" value="1"/>
</dbReference>
<dbReference type="Gene3D" id="3.40.50.720">
    <property type="entry name" value="NAD(P)-binding Rossmann-like Domain"/>
    <property type="match status" value="1"/>
</dbReference>
<dbReference type="InterPro" id="IPR002347">
    <property type="entry name" value="SDR_fam"/>
</dbReference>
<dbReference type="PANTHER" id="PTHR24320">
    <property type="entry name" value="RETINOL DEHYDROGENASE"/>
    <property type="match status" value="1"/>
</dbReference>
<dbReference type="Pfam" id="PF00106">
    <property type="entry name" value="adh_short"/>
    <property type="match status" value="1"/>
</dbReference>
<dbReference type="AlphaFoldDB" id="A0A6A6U7P8"/>
<dbReference type="InterPro" id="IPR036291">
    <property type="entry name" value="NAD(P)-bd_dom_sf"/>
</dbReference>
<dbReference type="Proteomes" id="UP000799302">
    <property type="component" value="Unassembled WGS sequence"/>
</dbReference>
<keyword evidence="5" id="KW-1185">Reference proteome</keyword>
<evidence type="ECO:0000256" key="1">
    <source>
        <dbReference type="ARBA" id="ARBA00006484"/>
    </source>
</evidence>
<comment type="similarity">
    <text evidence="1">Belongs to the short-chain dehydrogenases/reductases (SDR) family.</text>
</comment>
<dbReference type="GO" id="GO:0016491">
    <property type="term" value="F:oxidoreductase activity"/>
    <property type="evidence" value="ECO:0007669"/>
    <property type="project" value="UniProtKB-KW"/>
</dbReference>
<evidence type="ECO:0000313" key="4">
    <source>
        <dbReference type="EMBL" id="KAF2668182.1"/>
    </source>
</evidence>
<name>A0A6A6U7P8_9PEZI</name>
<evidence type="ECO:0000256" key="3">
    <source>
        <dbReference type="SAM" id="MobiDB-lite"/>
    </source>
</evidence>
<dbReference type="SUPFAM" id="SSF51735">
    <property type="entry name" value="NAD(P)-binding Rossmann-fold domains"/>
    <property type="match status" value="1"/>
</dbReference>
<organism evidence="4 5">
    <name type="scientific">Microthyrium microscopicum</name>
    <dbReference type="NCBI Taxonomy" id="703497"/>
    <lineage>
        <taxon>Eukaryota</taxon>
        <taxon>Fungi</taxon>
        <taxon>Dikarya</taxon>
        <taxon>Ascomycota</taxon>
        <taxon>Pezizomycotina</taxon>
        <taxon>Dothideomycetes</taxon>
        <taxon>Dothideomycetes incertae sedis</taxon>
        <taxon>Microthyriales</taxon>
        <taxon>Microthyriaceae</taxon>
        <taxon>Microthyrium</taxon>
    </lineage>
</organism>
<dbReference type="EMBL" id="MU004236">
    <property type="protein sequence ID" value="KAF2668182.1"/>
    <property type="molecule type" value="Genomic_DNA"/>
</dbReference>
<proteinExistence type="inferred from homology"/>
<accession>A0A6A6U7P8</accession>
<feature type="region of interest" description="Disordered" evidence="3">
    <location>
        <begin position="1"/>
        <end position="24"/>
    </location>
</feature>
<dbReference type="OrthoDB" id="191139at2759"/>
<reference evidence="4" key="1">
    <citation type="journal article" date="2020" name="Stud. Mycol.">
        <title>101 Dothideomycetes genomes: a test case for predicting lifestyles and emergence of pathogens.</title>
        <authorList>
            <person name="Haridas S."/>
            <person name="Albert R."/>
            <person name="Binder M."/>
            <person name="Bloem J."/>
            <person name="Labutti K."/>
            <person name="Salamov A."/>
            <person name="Andreopoulos B."/>
            <person name="Baker S."/>
            <person name="Barry K."/>
            <person name="Bills G."/>
            <person name="Bluhm B."/>
            <person name="Cannon C."/>
            <person name="Castanera R."/>
            <person name="Culley D."/>
            <person name="Daum C."/>
            <person name="Ezra D."/>
            <person name="Gonzalez J."/>
            <person name="Henrissat B."/>
            <person name="Kuo A."/>
            <person name="Liang C."/>
            <person name="Lipzen A."/>
            <person name="Lutzoni F."/>
            <person name="Magnuson J."/>
            <person name="Mondo S."/>
            <person name="Nolan M."/>
            <person name="Ohm R."/>
            <person name="Pangilinan J."/>
            <person name="Park H.-J."/>
            <person name="Ramirez L."/>
            <person name="Alfaro M."/>
            <person name="Sun H."/>
            <person name="Tritt A."/>
            <person name="Yoshinaga Y."/>
            <person name="Zwiers L.-H."/>
            <person name="Turgeon B."/>
            <person name="Goodwin S."/>
            <person name="Spatafora J."/>
            <person name="Crous P."/>
            <person name="Grigoriev I."/>
        </authorList>
    </citation>
    <scope>NUCLEOTIDE SEQUENCE</scope>
    <source>
        <strain evidence="4">CBS 115976</strain>
    </source>
</reference>
<gene>
    <name evidence="4" type="ORF">BT63DRAFT_270111</name>
</gene>
<evidence type="ECO:0000313" key="5">
    <source>
        <dbReference type="Proteomes" id="UP000799302"/>
    </source>
</evidence>
<keyword evidence="2" id="KW-0560">Oxidoreductase</keyword>
<protein>
    <submittedName>
        <fullName evidence="4">NAD(P)-binding protein</fullName>
    </submittedName>
</protein>
<evidence type="ECO:0000256" key="2">
    <source>
        <dbReference type="ARBA" id="ARBA00023002"/>
    </source>
</evidence>
<dbReference type="PRINTS" id="PR00081">
    <property type="entry name" value="GDHRDH"/>
</dbReference>
<sequence length="347" mass="38421">MSGNTIIAPYSELHKSPNGPGDGRPTALKIVQDEDLVGKWSDKTILITGASSGIGVETARALHATGARIFITSRDMAKADSVVEDIMSTSPSKVPIETLPLDFNSLDSVRSGAQDFLSRSKYLNILINNAGAMSKEEKVVTKDGFESLFQVNYLAPYLLTKMLLPTLVASSTPDFASRVVNVSSMGHIWHSPGGLTDEALADINFEHKPFQPWLQYGQTKTANILHANQIERLYGSDPEHPVHAFSLHPGAITTEIWRYMKDKLSEREQQFKKVWKSVDQGAATSVWCACAKVWEGKKGRYCEECQESVPLAKDAPKGSQGYAPWAYDEVQEKKLWDMSEDLVKKWA</sequence>